<evidence type="ECO:0000256" key="8">
    <source>
        <dbReference type="ARBA" id="ARBA00038435"/>
    </source>
</evidence>
<keyword evidence="2" id="KW-0813">Transport</keyword>
<dbReference type="PANTHER" id="PTHR33451">
    <property type="entry name" value="MALATE-2H(+)/NA(+)-LACTATE ANTIPORTER"/>
    <property type="match status" value="1"/>
</dbReference>
<feature type="transmembrane region" description="Helical" evidence="9">
    <location>
        <begin position="317"/>
        <end position="335"/>
    </location>
</feature>
<evidence type="ECO:0000256" key="3">
    <source>
        <dbReference type="ARBA" id="ARBA00022449"/>
    </source>
</evidence>
<feature type="transmembrane region" description="Helical" evidence="9">
    <location>
        <begin position="106"/>
        <end position="127"/>
    </location>
</feature>
<comment type="caution">
    <text evidence="11">The sequence shown here is derived from an EMBL/GenBank/DDBJ whole genome shotgun (WGS) entry which is preliminary data.</text>
</comment>
<dbReference type="InterPro" id="IPR018461">
    <property type="entry name" value="Na/H_Antiport_NhaC-like_C"/>
</dbReference>
<feature type="transmembrane region" description="Helical" evidence="9">
    <location>
        <begin position="407"/>
        <end position="426"/>
    </location>
</feature>
<feature type="transmembrane region" description="Helical" evidence="9">
    <location>
        <begin position="12"/>
        <end position="29"/>
    </location>
</feature>
<proteinExistence type="inferred from homology"/>
<reference evidence="11" key="1">
    <citation type="submission" date="2020-08" db="EMBL/GenBank/DDBJ databases">
        <title>Genome public.</title>
        <authorList>
            <person name="Liu C."/>
            <person name="Sun Q."/>
        </authorList>
    </citation>
    <scope>NUCLEOTIDE SEQUENCE</scope>
    <source>
        <strain evidence="11">BX12</strain>
    </source>
</reference>
<feature type="transmembrane region" description="Helical" evidence="9">
    <location>
        <begin position="355"/>
        <end position="378"/>
    </location>
</feature>
<evidence type="ECO:0000313" key="11">
    <source>
        <dbReference type="EMBL" id="MBC6678228.1"/>
    </source>
</evidence>
<dbReference type="InterPro" id="IPR052180">
    <property type="entry name" value="NhaC_Na-H+_Antiporter"/>
</dbReference>
<name>A0A923NFW6_9FIRM</name>
<dbReference type="Pfam" id="PF03553">
    <property type="entry name" value="Na_H_antiporter"/>
    <property type="match status" value="1"/>
</dbReference>
<feature type="transmembrane region" description="Helical" evidence="9">
    <location>
        <begin position="35"/>
        <end position="52"/>
    </location>
</feature>
<accession>A0A923NFW6</accession>
<evidence type="ECO:0000256" key="6">
    <source>
        <dbReference type="ARBA" id="ARBA00022989"/>
    </source>
</evidence>
<keyword evidence="5 9" id="KW-0812">Transmembrane</keyword>
<evidence type="ECO:0000256" key="5">
    <source>
        <dbReference type="ARBA" id="ARBA00022692"/>
    </source>
</evidence>
<dbReference type="EMBL" id="JACRYT010000001">
    <property type="protein sequence ID" value="MBC6678228.1"/>
    <property type="molecule type" value="Genomic_DNA"/>
</dbReference>
<dbReference type="Proteomes" id="UP000602647">
    <property type="component" value="Unassembled WGS sequence"/>
</dbReference>
<sequence length="484" mass="51928">MIKRAPTLWESVFALLSMVVIITVGYIGFGVRVEPLMIISAIVAGLLARRVGMRWKDIENAICQKLIQATPAILIMWTIGMVIATFIFSGSIPMIIYYGLEIINPQYLYVCAFLVCVVLSIVTGTSWGSAGTIGVAMMGVAAGLDMPLHITAAAVICGAIVGDKLSPLSETTNLAPLCAGVNLYQHIRSMMWTTIPAAVISLMFFFILGQQTEITSTELPEGAVETMRILSDMYNWNPLLLLPFVVILVAAFTKQPPVPTMVGASLLALAIGGVYQGFNVVDGFASAITGFTTDMIYANPVSDAVAELLNRGGMTSMVGIVVVIYCGYAYAAIISKAGFLETAVAPILHAAKTRFSLIAVTLFTDLIVLCCSGSSYPASIMTAEIYKREFVERGIDRKVLSRCLEDVGTMVAPLIPWGGSGAFYITTLGVSAFGSEGFVPYCVNSYLNPVMALICAATGIGIYKLSKEQQKKELEELDKEENAL</sequence>
<dbReference type="PANTHER" id="PTHR33451:SF3">
    <property type="entry name" value="MALATE-2H(+)_NA(+)-LACTATE ANTIPORTER"/>
    <property type="match status" value="1"/>
</dbReference>
<dbReference type="GO" id="GO:0015297">
    <property type="term" value="F:antiporter activity"/>
    <property type="evidence" value="ECO:0007669"/>
    <property type="project" value="UniProtKB-KW"/>
</dbReference>
<dbReference type="AlphaFoldDB" id="A0A923NFW6"/>
<evidence type="ECO:0000256" key="2">
    <source>
        <dbReference type="ARBA" id="ARBA00022448"/>
    </source>
</evidence>
<evidence type="ECO:0000313" key="12">
    <source>
        <dbReference type="Proteomes" id="UP000602647"/>
    </source>
</evidence>
<gene>
    <name evidence="11" type="primary">nhaC</name>
    <name evidence="11" type="ORF">H9L42_00080</name>
</gene>
<keyword evidence="12" id="KW-1185">Reference proteome</keyword>
<keyword evidence="6 9" id="KW-1133">Transmembrane helix</keyword>
<feature type="transmembrane region" description="Helical" evidence="9">
    <location>
        <begin position="234"/>
        <end position="252"/>
    </location>
</feature>
<evidence type="ECO:0000256" key="1">
    <source>
        <dbReference type="ARBA" id="ARBA00004651"/>
    </source>
</evidence>
<feature type="transmembrane region" description="Helical" evidence="9">
    <location>
        <begin position="73"/>
        <end position="100"/>
    </location>
</feature>
<evidence type="ECO:0000259" key="10">
    <source>
        <dbReference type="Pfam" id="PF03553"/>
    </source>
</evidence>
<keyword evidence="7 9" id="KW-0472">Membrane</keyword>
<feature type="domain" description="Na+/H+ antiporter NhaC-like C-terminal" evidence="10">
    <location>
        <begin position="158"/>
        <end position="460"/>
    </location>
</feature>
<dbReference type="NCBIfam" id="TIGR00931">
    <property type="entry name" value="antiport_nhaC"/>
    <property type="match status" value="1"/>
</dbReference>
<feature type="transmembrane region" description="Helical" evidence="9">
    <location>
        <begin position="190"/>
        <end position="208"/>
    </location>
</feature>
<comment type="subcellular location">
    <subcellularLocation>
        <location evidence="1">Cell membrane</location>
        <topology evidence="1">Multi-pass membrane protein</topology>
    </subcellularLocation>
</comment>
<comment type="similarity">
    <text evidence="8">Belongs to the NhaC Na(+)/H(+) (TC 2.A.35) antiporter family.</text>
</comment>
<keyword evidence="3" id="KW-0050">Antiport</keyword>
<evidence type="ECO:0000256" key="4">
    <source>
        <dbReference type="ARBA" id="ARBA00022475"/>
    </source>
</evidence>
<feature type="transmembrane region" description="Helical" evidence="9">
    <location>
        <begin position="258"/>
        <end position="278"/>
    </location>
</feature>
<dbReference type="InterPro" id="IPR004770">
    <property type="entry name" value="Na/H_antiport_NhaC"/>
</dbReference>
<keyword evidence="4" id="KW-1003">Cell membrane</keyword>
<evidence type="ECO:0000256" key="7">
    <source>
        <dbReference type="ARBA" id="ARBA00023136"/>
    </source>
</evidence>
<dbReference type="RefSeq" id="WP_187301432.1">
    <property type="nucleotide sequence ID" value="NZ_JACRYT010000001.1"/>
</dbReference>
<evidence type="ECO:0000256" key="9">
    <source>
        <dbReference type="SAM" id="Phobius"/>
    </source>
</evidence>
<feature type="transmembrane region" description="Helical" evidence="9">
    <location>
        <begin position="446"/>
        <end position="465"/>
    </location>
</feature>
<dbReference type="GO" id="GO:0005886">
    <property type="term" value="C:plasma membrane"/>
    <property type="evidence" value="ECO:0007669"/>
    <property type="project" value="UniProtKB-SubCell"/>
</dbReference>
<feature type="transmembrane region" description="Helical" evidence="9">
    <location>
        <begin position="139"/>
        <end position="161"/>
    </location>
</feature>
<organism evidence="11 12">
    <name type="scientific">Zhenpiania hominis</name>
    <dbReference type="NCBI Taxonomy" id="2763644"/>
    <lineage>
        <taxon>Bacteria</taxon>
        <taxon>Bacillati</taxon>
        <taxon>Bacillota</taxon>
        <taxon>Clostridia</taxon>
        <taxon>Peptostreptococcales</taxon>
        <taxon>Anaerovoracaceae</taxon>
        <taxon>Zhenpiania</taxon>
    </lineage>
</organism>
<protein>
    <submittedName>
        <fullName evidence="11">Na+/H+ antiporter NhaC</fullName>
    </submittedName>
</protein>